<dbReference type="AlphaFoldDB" id="A0A151J7I3"/>
<dbReference type="EMBL" id="KQ979690">
    <property type="protein sequence ID" value="KYN19752.1"/>
    <property type="molecule type" value="Genomic_DNA"/>
</dbReference>
<proteinExistence type="predicted"/>
<reference evidence="1 2" key="1">
    <citation type="submission" date="2015-09" db="EMBL/GenBank/DDBJ databases">
        <title>Trachymyrmex cornetzi WGS genome.</title>
        <authorList>
            <person name="Nygaard S."/>
            <person name="Hu H."/>
            <person name="Boomsma J."/>
            <person name="Zhang G."/>
        </authorList>
    </citation>
    <scope>NUCLEOTIDE SEQUENCE [LARGE SCALE GENOMIC DNA]</scope>
    <source>
        <strain evidence="1">Tcor2-1</strain>
        <tissue evidence="1">Whole body</tissue>
    </source>
</reference>
<evidence type="ECO:0000313" key="2">
    <source>
        <dbReference type="Proteomes" id="UP000078492"/>
    </source>
</evidence>
<gene>
    <name evidence="1" type="ORF">ALC57_07905</name>
</gene>
<keyword evidence="2" id="KW-1185">Reference proteome</keyword>
<name>A0A151J7I3_9HYME</name>
<accession>A0A151J7I3</accession>
<sequence length="88" mass="10040">MIDGKTCNVLTGQKSSNSCNICNANPSKMNDLSFINSLLSNEDNYKFGLSTLHCWIRFMEQGKVYFRFLIRKNSLSCHINNFNSTHIA</sequence>
<evidence type="ECO:0000313" key="1">
    <source>
        <dbReference type="EMBL" id="KYN19752.1"/>
    </source>
</evidence>
<organism evidence="1 2">
    <name type="scientific">Trachymyrmex cornetzi</name>
    <dbReference type="NCBI Taxonomy" id="471704"/>
    <lineage>
        <taxon>Eukaryota</taxon>
        <taxon>Metazoa</taxon>
        <taxon>Ecdysozoa</taxon>
        <taxon>Arthropoda</taxon>
        <taxon>Hexapoda</taxon>
        <taxon>Insecta</taxon>
        <taxon>Pterygota</taxon>
        <taxon>Neoptera</taxon>
        <taxon>Endopterygota</taxon>
        <taxon>Hymenoptera</taxon>
        <taxon>Apocrita</taxon>
        <taxon>Aculeata</taxon>
        <taxon>Formicoidea</taxon>
        <taxon>Formicidae</taxon>
        <taxon>Myrmicinae</taxon>
        <taxon>Trachymyrmex</taxon>
    </lineage>
</organism>
<dbReference type="Proteomes" id="UP000078492">
    <property type="component" value="Unassembled WGS sequence"/>
</dbReference>
<protein>
    <submittedName>
        <fullName evidence="1">Uncharacterized protein</fullName>
    </submittedName>
</protein>